<protein>
    <submittedName>
        <fullName evidence="1 2">Uncharacterized protein</fullName>
    </submittedName>
</protein>
<accession>G7KU40</accession>
<keyword evidence="3" id="KW-1185">Reference proteome</keyword>
<gene>
    <name evidence="1" type="ordered locus">MTR_7g070410</name>
</gene>
<organism evidence="1 3">
    <name type="scientific">Medicago truncatula</name>
    <name type="common">Barrel medic</name>
    <name type="synonym">Medicago tribuloides</name>
    <dbReference type="NCBI Taxonomy" id="3880"/>
    <lineage>
        <taxon>Eukaryota</taxon>
        <taxon>Viridiplantae</taxon>
        <taxon>Streptophyta</taxon>
        <taxon>Embryophyta</taxon>
        <taxon>Tracheophyta</taxon>
        <taxon>Spermatophyta</taxon>
        <taxon>Magnoliopsida</taxon>
        <taxon>eudicotyledons</taxon>
        <taxon>Gunneridae</taxon>
        <taxon>Pentapetalae</taxon>
        <taxon>rosids</taxon>
        <taxon>fabids</taxon>
        <taxon>Fabales</taxon>
        <taxon>Fabaceae</taxon>
        <taxon>Papilionoideae</taxon>
        <taxon>50 kb inversion clade</taxon>
        <taxon>NPAAA clade</taxon>
        <taxon>Hologalegina</taxon>
        <taxon>IRL clade</taxon>
        <taxon>Trifolieae</taxon>
        <taxon>Medicago</taxon>
    </lineage>
</organism>
<dbReference type="EMBL" id="CM001223">
    <property type="protein sequence ID" value="AES79622.1"/>
    <property type="molecule type" value="Genomic_DNA"/>
</dbReference>
<evidence type="ECO:0000313" key="2">
    <source>
        <dbReference type="EnsemblPlants" id="AES79622"/>
    </source>
</evidence>
<dbReference type="PaxDb" id="3880-AES79622"/>
<evidence type="ECO:0000313" key="3">
    <source>
        <dbReference type="Proteomes" id="UP000002051"/>
    </source>
</evidence>
<dbReference type="HOGENOM" id="CLU_2389567_0_0_1"/>
<reference evidence="1 3" key="1">
    <citation type="journal article" date="2011" name="Nature">
        <title>The Medicago genome provides insight into the evolution of rhizobial symbioses.</title>
        <authorList>
            <person name="Young N.D."/>
            <person name="Debelle F."/>
            <person name="Oldroyd G.E."/>
            <person name="Geurts R."/>
            <person name="Cannon S.B."/>
            <person name="Udvardi M.K."/>
            <person name="Benedito V.A."/>
            <person name="Mayer K.F."/>
            <person name="Gouzy J."/>
            <person name="Schoof H."/>
            <person name="Van de Peer Y."/>
            <person name="Proost S."/>
            <person name="Cook D.R."/>
            <person name="Meyers B.C."/>
            <person name="Spannagl M."/>
            <person name="Cheung F."/>
            <person name="De Mita S."/>
            <person name="Krishnakumar V."/>
            <person name="Gundlach H."/>
            <person name="Zhou S."/>
            <person name="Mudge J."/>
            <person name="Bharti A.K."/>
            <person name="Murray J.D."/>
            <person name="Naoumkina M.A."/>
            <person name="Rosen B."/>
            <person name="Silverstein K.A."/>
            <person name="Tang H."/>
            <person name="Rombauts S."/>
            <person name="Zhao P.X."/>
            <person name="Zhou P."/>
            <person name="Barbe V."/>
            <person name="Bardou P."/>
            <person name="Bechner M."/>
            <person name="Bellec A."/>
            <person name="Berger A."/>
            <person name="Berges H."/>
            <person name="Bidwell S."/>
            <person name="Bisseling T."/>
            <person name="Choisne N."/>
            <person name="Couloux A."/>
            <person name="Denny R."/>
            <person name="Deshpande S."/>
            <person name="Dai X."/>
            <person name="Doyle J.J."/>
            <person name="Dudez A.M."/>
            <person name="Farmer A.D."/>
            <person name="Fouteau S."/>
            <person name="Franken C."/>
            <person name="Gibelin C."/>
            <person name="Gish J."/>
            <person name="Goldstein S."/>
            <person name="Gonzalez A.J."/>
            <person name="Green P.J."/>
            <person name="Hallab A."/>
            <person name="Hartog M."/>
            <person name="Hua A."/>
            <person name="Humphray S.J."/>
            <person name="Jeong D.H."/>
            <person name="Jing Y."/>
            <person name="Jocker A."/>
            <person name="Kenton S.M."/>
            <person name="Kim D.J."/>
            <person name="Klee K."/>
            <person name="Lai H."/>
            <person name="Lang C."/>
            <person name="Lin S."/>
            <person name="Macmil S.L."/>
            <person name="Magdelenat G."/>
            <person name="Matthews L."/>
            <person name="McCorrison J."/>
            <person name="Monaghan E.L."/>
            <person name="Mun J.H."/>
            <person name="Najar F.Z."/>
            <person name="Nicholson C."/>
            <person name="Noirot C."/>
            <person name="O'Bleness M."/>
            <person name="Paule C.R."/>
            <person name="Poulain J."/>
            <person name="Prion F."/>
            <person name="Qin B."/>
            <person name="Qu C."/>
            <person name="Retzel E.F."/>
            <person name="Riddle C."/>
            <person name="Sallet E."/>
            <person name="Samain S."/>
            <person name="Samson N."/>
            <person name="Sanders I."/>
            <person name="Saurat O."/>
            <person name="Scarpelli C."/>
            <person name="Schiex T."/>
            <person name="Segurens B."/>
            <person name="Severin A.J."/>
            <person name="Sherrier D.J."/>
            <person name="Shi R."/>
            <person name="Sims S."/>
            <person name="Singer S.R."/>
            <person name="Sinharoy S."/>
            <person name="Sterck L."/>
            <person name="Viollet A."/>
            <person name="Wang B.B."/>
            <person name="Wang K."/>
            <person name="Wang M."/>
            <person name="Wang X."/>
            <person name="Warfsmann J."/>
            <person name="Weissenbach J."/>
            <person name="White D.D."/>
            <person name="White J.D."/>
            <person name="Wiley G.B."/>
            <person name="Wincker P."/>
            <person name="Xing Y."/>
            <person name="Yang L."/>
            <person name="Yao Z."/>
            <person name="Ying F."/>
            <person name="Zhai J."/>
            <person name="Zhou L."/>
            <person name="Zuber A."/>
            <person name="Denarie J."/>
            <person name="Dixon R.A."/>
            <person name="May G.D."/>
            <person name="Schwartz D.C."/>
            <person name="Rogers J."/>
            <person name="Quetier F."/>
            <person name="Town C.D."/>
            <person name="Roe B.A."/>
        </authorList>
    </citation>
    <scope>NUCLEOTIDE SEQUENCE [LARGE SCALE GENOMIC DNA]</scope>
    <source>
        <strain evidence="1">A17</strain>
        <strain evidence="2 3">cv. Jemalong A17</strain>
    </source>
</reference>
<sequence>MTLKLPSSFKKVFLPQLCALRLVFEEEMLLLTPKPLGQILPPLVLTSGPTFFFLCLISLKSLALPDVGGCSVEESYFEEDLESCNVLDRSSVRT</sequence>
<dbReference type="EnsemblPlants" id="AES79622">
    <property type="protein sequence ID" value="AES79622"/>
    <property type="gene ID" value="MTR_7g070410"/>
</dbReference>
<proteinExistence type="predicted"/>
<reference evidence="1 3" key="2">
    <citation type="journal article" date="2014" name="BMC Genomics">
        <title>An improved genome release (version Mt4.0) for the model legume Medicago truncatula.</title>
        <authorList>
            <person name="Tang H."/>
            <person name="Krishnakumar V."/>
            <person name="Bidwell S."/>
            <person name="Rosen B."/>
            <person name="Chan A."/>
            <person name="Zhou S."/>
            <person name="Gentzbittel L."/>
            <person name="Childs K.L."/>
            <person name="Yandell M."/>
            <person name="Gundlach H."/>
            <person name="Mayer K.F."/>
            <person name="Schwartz D.C."/>
            <person name="Town C.D."/>
        </authorList>
    </citation>
    <scope>GENOME REANNOTATION</scope>
    <source>
        <strain evidence="2 3">cv. Jemalong A17</strain>
    </source>
</reference>
<reference evidence="2" key="3">
    <citation type="submission" date="2015-04" db="UniProtKB">
        <authorList>
            <consortium name="EnsemblPlants"/>
        </authorList>
    </citation>
    <scope>IDENTIFICATION</scope>
    <source>
        <strain evidence="2">cv. Jemalong A17</strain>
    </source>
</reference>
<dbReference type="AlphaFoldDB" id="G7KU40"/>
<name>G7KU40_MEDTR</name>
<evidence type="ECO:0000313" key="1">
    <source>
        <dbReference type="EMBL" id="AES79622.1"/>
    </source>
</evidence>
<dbReference type="Proteomes" id="UP000002051">
    <property type="component" value="Unassembled WGS sequence"/>
</dbReference>